<sequence length="386" mass="44024">MKKKLTLMVGIFAGLLLLTGLYFLFINDSGKASENDLDKVDFLKDKKAAVYLSTTADQDTYGGGKSIAVFINKKGAPVSFEMEGLELGSIGIKENEVLLEDKKNFYKIAEGFEKIQREDYQHTGDHIGILENRNSFYALFNSGYDKEAGGYRSDYYWEENGEFEKGTIPFFIEASVIYRDSLYTLSSSENDESYVLSEVKLKKDTPMKTIVEIGKKENSTTFGQLQADEKSIYFIRQTRNITEMVTVDKKSGEHFSAEVATYSNDDETLYQQTPFSFKRCFFLYNEHLYFADGFGDVYRIPKEGGEGTKVFSLPAKSLEGSLEVFQQNGHLYLFTLNHKNNSAKIEQYTLSNGKKSGELKINDFPNMNNINTKMYLYDFVMLEDLE</sequence>
<proteinExistence type="predicted"/>
<dbReference type="AlphaFoldDB" id="A0A5D4RK08"/>
<keyword evidence="1" id="KW-0812">Transmembrane</keyword>
<evidence type="ECO:0000313" key="2">
    <source>
        <dbReference type="EMBL" id="TYS51139.1"/>
    </source>
</evidence>
<keyword evidence="1" id="KW-0472">Membrane</keyword>
<accession>A0A5D4RK08</accession>
<evidence type="ECO:0000256" key="1">
    <source>
        <dbReference type="SAM" id="Phobius"/>
    </source>
</evidence>
<organism evidence="2 3">
    <name type="scientific">Bacillus infantis</name>
    <dbReference type="NCBI Taxonomy" id="324767"/>
    <lineage>
        <taxon>Bacteria</taxon>
        <taxon>Bacillati</taxon>
        <taxon>Bacillota</taxon>
        <taxon>Bacilli</taxon>
        <taxon>Bacillales</taxon>
        <taxon>Bacillaceae</taxon>
        <taxon>Bacillus</taxon>
    </lineage>
</organism>
<gene>
    <name evidence="2" type="ORF">FZD51_03600</name>
</gene>
<comment type="caution">
    <text evidence="2">The sequence shown here is derived from an EMBL/GenBank/DDBJ whole genome shotgun (WGS) entry which is preliminary data.</text>
</comment>
<dbReference type="EMBL" id="VTER01000002">
    <property type="protein sequence ID" value="TYS51139.1"/>
    <property type="molecule type" value="Genomic_DNA"/>
</dbReference>
<keyword evidence="1" id="KW-1133">Transmembrane helix</keyword>
<evidence type="ECO:0008006" key="4">
    <source>
        <dbReference type="Google" id="ProtNLM"/>
    </source>
</evidence>
<feature type="transmembrane region" description="Helical" evidence="1">
    <location>
        <begin position="7"/>
        <end position="25"/>
    </location>
</feature>
<protein>
    <recommendedName>
        <fullName evidence="4">DUF5050 domain-containing protein</fullName>
    </recommendedName>
</protein>
<evidence type="ECO:0000313" key="3">
    <source>
        <dbReference type="Proteomes" id="UP000322139"/>
    </source>
</evidence>
<reference evidence="2 3" key="1">
    <citation type="submission" date="2019-08" db="EMBL/GenBank/DDBJ databases">
        <title>Bacillus genomes from the desert of Cuatro Cienegas, Coahuila.</title>
        <authorList>
            <person name="Olmedo-Alvarez G."/>
        </authorList>
    </citation>
    <scope>NUCLEOTIDE SEQUENCE [LARGE SCALE GENOMIC DNA]</scope>
    <source>
        <strain evidence="2 3">CH446_14T</strain>
    </source>
</reference>
<dbReference type="RefSeq" id="WP_148973517.1">
    <property type="nucleotide sequence ID" value="NZ_JBNIKU010000003.1"/>
</dbReference>
<name>A0A5D4RK08_9BACI</name>
<dbReference type="Proteomes" id="UP000322139">
    <property type="component" value="Unassembled WGS sequence"/>
</dbReference>